<dbReference type="AlphaFoldDB" id="A0A0V0GMG7"/>
<evidence type="ECO:0000313" key="1">
    <source>
        <dbReference type="EMBL" id="JAP09458.1"/>
    </source>
</evidence>
<protein>
    <submittedName>
        <fullName evidence="1">Putative ovule protein</fullName>
    </submittedName>
</protein>
<reference evidence="1" key="1">
    <citation type="submission" date="2015-12" db="EMBL/GenBank/DDBJ databases">
        <title>Gene expression during late stages of embryo sac development: a critical building block for successful pollen-pistil interactions.</title>
        <authorList>
            <person name="Liu Y."/>
            <person name="Joly V."/>
            <person name="Sabar M."/>
            <person name="Matton D.P."/>
        </authorList>
    </citation>
    <scope>NUCLEOTIDE SEQUENCE</scope>
</reference>
<accession>A0A0V0GMG7</accession>
<proteinExistence type="predicted"/>
<name>A0A0V0GMG7_SOLCH</name>
<dbReference type="EMBL" id="GEDG01034971">
    <property type="protein sequence ID" value="JAP09458.1"/>
    <property type="molecule type" value="Transcribed_RNA"/>
</dbReference>
<organism evidence="1">
    <name type="scientific">Solanum chacoense</name>
    <name type="common">Chaco potato</name>
    <dbReference type="NCBI Taxonomy" id="4108"/>
    <lineage>
        <taxon>Eukaryota</taxon>
        <taxon>Viridiplantae</taxon>
        <taxon>Streptophyta</taxon>
        <taxon>Embryophyta</taxon>
        <taxon>Tracheophyta</taxon>
        <taxon>Spermatophyta</taxon>
        <taxon>Magnoliopsida</taxon>
        <taxon>eudicotyledons</taxon>
        <taxon>Gunneridae</taxon>
        <taxon>Pentapetalae</taxon>
        <taxon>asterids</taxon>
        <taxon>lamiids</taxon>
        <taxon>Solanales</taxon>
        <taxon>Solanaceae</taxon>
        <taxon>Solanoideae</taxon>
        <taxon>Solaneae</taxon>
        <taxon>Solanum</taxon>
    </lineage>
</organism>
<sequence>MFELILESSFYCLHLSFKVDAIISHENTLLVHQCEVLLVYLTSSSLPTSLYCSDEIRGTAYTMQFS</sequence>